<dbReference type="Proteomes" id="UP001519293">
    <property type="component" value="Unassembled WGS sequence"/>
</dbReference>
<dbReference type="EC" id="3.1.3.16" evidence="3"/>
<keyword evidence="1" id="KW-0812">Transmembrane</keyword>
<dbReference type="RefSeq" id="WP_066394154.1">
    <property type="nucleotide sequence ID" value="NZ_JAGIKZ010000001.1"/>
</dbReference>
<dbReference type="PROSITE" id="PS51746">
    <property type="entry name" value="PPM_2"/>
    <property type="match status" value="1"/>
</dbReference>
<reference evidence="3 4" key="1">
    <citation type="submission" date="2021-03" db="EMBL/GenBank/DDBJ databases">
        <title>Genomic Encyclopedia of Type Strains, Phase IV (KMG-IV): sequencing the most valuable type-strain genomes for metagenomic binning, comparative biology and taxonomic classification.</title>
        <authorList>
            <person name="Goeker M."/>
        </authorList>
    </citation>
    <scope>NUCLEOTIDE SEQUENCE [LARGE SCALE GENOMIC DNA]</scope>
    <source>
        <strain evidence="3 4">DSM 26675</strain>
    </source>
</reference>
<keyword evidence="4" id="KW-1185">Reference proteome</keyword>
<dbReference type="Gene3D" id="3.60.40.10">
    <property type="entry name" value="PPM-type phosphatase domain"/>
    <property type="match status" value="1"/>
</dbReference>
<dbReference type="GO" id="GO:0004722">
    <property type="term" value="F:protein serine/threonine phosphatase activity"/>
    <property type="evidence" value="ECO:0007669"/>
    <property type="project" value="UniProtKB-EC"/>
</dbReference>
<evidence type="ECO:0000313" key="3">
    <source>
        <dbReference type="EMBL" id="MBP2239868.1"/>
    </source>
</evidence>
<dbReference type="InterPro" id="IPR036457">
    <property type="entry name" value="PPM-type-like_dom_sf"/>
</dbReference>
<dbReference type="InterPro" id="IPR001932">
    <property type="entry name" value="PPM-type_phosphatase-like_dom"/>
</dbReference>
<proteinExistence type="predicted"/>
<feature type="transmembrane region" description="Helical" evidence="1">
    <location>
        <begin position="15"/>
        <end position="33"/>
    </location>
</feature>
<dbReference type="SUPFAM" id="SSF81606">
    <property type="entry name" value="PP2C-like"/>
    <property type="match status" value="1"/>
</dbReference>
<comment type="caution">
    <text evidence="3">The sequence shown here is derived from an EMBL/GenBank/DDBJ whole genome shotgun (WGS) entry which is preliminary data.</text>
</comment>
<evidence type="ECO:0000256" key="1">
    <source>
        <dbReference type="SAM" id="Phobius"/>
    </source>
</evidence>
<gene>
    <name evidence="3" type="ORF">J2Z40_000421</name>
</gene>
<dbReference type="Pfam" id="PF13672">
    <property type="entry name" value="PP2C_2"/>
    <property type="match status" value="1"/>
</dbReference>
<dbReference type="InterPro" id="IPR015655">
    <property type="entry name" value="PP2C"/>
</dbReference>
<name>A0ABS4RAD6_9BACI</name>
<feature type="transmembrane region" description="Helical" evidence="1">
    <location>
        <begin position="45"/>
        <end position="63"/>
    </location>
</feature>
<dbReference type="SMART" id="SM00331">
    <property type="entry name" value="PP2C_SIG"/>
    <property type="match status" value="1"/>
</dbReference>
<keyword evidence="3" id="KW-0378">Hydrolase</keyword>
<sequence>MRFWKTAKRKSQHHLYSFFIPLNIAILDTSATSTTISKTIQSFPWWVYLLFSAILLTIFYLILKHYIQKKSNKTEILDGSSTTDPITIQKPISTMIIPGNDQHIGTRAEQQDAFAFSDLDDQAFIAQYGVLAVVADGMGGLIGGKEASQLAVHAFLEHYLHSAKTAAIPERLREAAFIANEAVLQFARKKQMEESVGTTLIATVVLDNQLYWLSVGDSRIYLKKGECLTLLTTDHIYGKELAEKVARGEITAEEAENDPEKASLTSFIGLKQLEMLDVSSEPIPLNKGDSVVLCSDGLYDSITTDEMLDICRNFSTQEAAEALIQLVLSKQKPNQDNATVALLTIE</sequence>
<organism evidence="3 4">
    <name type="scientific">Cytobacillus eiseniae</name>
    <dbReference type="NCBI Taxonomy" id="762947"/>
    <lineage>
        <taxon>Bacteria</taxon>
        <taxon>Bacillati</taxon>
        <taxon>Bacillota</taxon>
        <taxon>Bacilli</taxon>
        <taxon>Bacillales</taxon>
        <taxon>Bacillaceae</taxon>
        <taxon>Cytobacillus</taxon>
    </lineage>
</organism>
<protein>
    <submittedName>
        <fullName evidence="3">Protein phosphatase</fullName>
        <ecNumber evidence="3">3.1.3.16</ecNumber>
    </submittedName>
</protein>
<dbReference type="CDD" id="cd00143">
    <property type="entry name" value="PP2Cc"/>
    <property type="match status" value="1"/>
</dbReference>
<accession>A0ABS4RAD6</accession>
<dbReference type="SMART" id="SM00332">
    <property type="entry name" value="PP2Cc"/>
    <property type="match status" value="1"/>
</dbReference>
<keyword evidence="1" id="KW-1133">Transmembrane helix</keyword>
<evidence type="ECO:0000313" key="4">
    <source>
        <dbReference type="Proteomes" id="UP001519293"/>
    </source>
</evidence>
<dbReference type="EMBL" id="JAGIKZ010000001">
    <property type="protein sequence ID" value="MBP2239868.1"/>
    <property type="molecule type" value="Genomic_DNA"/>
</dbReference>
<evidence type="ECO:0000259" key="2">
    <source>
        <dbReference type="PROSITE" id="PS51746"/>
    </source>
</evidence>
<dbReference type="PANTHER" id="PTHR47992">
    <property type="entry name" value="PROTEIN PHOSPHATASE"/>
    <property type="match status" value="1"/>
</dbReference>
<feature type="domain" description="PPM-type phosphatase" evidence="2">
    <location>
        <begin position="115"/>
        <end position="345"/>
    </location>
</feature>
<keyword evidence="1" id="KW-0472">Membrane</keyword>